<gene>
    <name evidence="1" type="ORF">CAMRE0001_3006</name>
</gene>
<reference evidence="1 2" key="1">
    <citation type="submission" date="2008-08" db="EMBL/GenBank/DDBJ databases">
        <authorList>
            <person name="Madupu R."/>
            <person name="Durkin A.S."/>
            <person name="Torralba M."/>
            <person name="Methe B."/>
            <person name="Sutton G.G."/>
            <person name="Strausberg R.L."/>
            <person name="Nelson K.E."/>
        </authorList>
    </citation>
    <scope>NUCLEOTIDE SEQUENCE [LARGE SCALE GENOMIC DNA]</scope>
    <source>
        <strain evidence="1 2">RM3267</strain>
    </source>
</reference>
<dbReference type="AlphaFoldDB" id="B9D537"/>
<name>B9D537_CAMRE</name>
<sequence length="54" mass="6168">MSCALNLVVKFDLERVKFELILKRANLDRENLIKSNLKRQGGKSFKDASNSSEI</sequence>
<organism evidence="1 2">
    <name type="scientific">Campylobacter rectus RM3267</name>
    <dbReference type="NCBI Taxonomy" id="553218"/>
    <lineage>
        <taxon>Bacteria</taxon>
        <taxon>Pseudomonadati</taxon>
        <taxon>Campylobacterota</taxon>
        <taxon>Epsilonproteobacteria</taxon>
        <taxon>Campylobacterales</taxon>
        <taxon>Campylobacteraceae</taxon>
        <taxon>Campylobacter</taxon>
    </lineage>
</organism>
<comment type="caution">
    <text evidence="1">The sequence shown here is derived from an EMBL/GenBank/DDBJ whole genome shotgun (WGS) entry which is preliminary data.</text>
</comment>
<keyword evidence="2" id="KW-1185">Reference proteome</keyword>
<evidence type="ECO:0000313" key="2">
    <source>
        <dbReference type="Proteomes" id="UP000003082"/>
    </source>
</evidence>
<protein>
    <submittedName>
        <fullName evidence="1">Uncharacterized protein</fullName>
    </submittedName>
</protein>
<dbReference type="Proteomes" id="UP000003082">
    <property type="component" value="Unassembled WGS sequence"/>
</dbReference>
<accession>B9D537</accession>
<proteinExistence type="predicted"/>
<evidence type="ECO:0000313" key="1">
    <source>
        <dbReference type="EMBL" id="EEF12890.1"/>
    </source>
</evidence>
<dbReference type="EMBL" id="ACFU01000034">
    <property type="protein sequence ID" value="EEF12890.1"/>
    <property type="molecule type" value="Genomic_DNA"/>
</dbReference>